<accession>A0AAD5WRN2</accession>
<comment type="caution">
    <text evidence="2">The sequence shown here is derived from an EMBL/GenBank/DDBJ whole genome shotgun (WGS) entry which is preliminary data.</text>
</comment>
<protein>
    <submittedName>
        <fullName evidence="2">Uncharacterized protein</fullName>
    </submittedName>
</protein>
<feature type="region of interest" description="Disordered" evidence="1">
    <location>
        <begin position="1"/>
        <end position="32"/>
    </location>
</feature>
<organism evidence="2 3">
    <name type="scientific">Zalerion maritima</name>
    <dbReference type="NCBI Taxonomy" id="339359"/>
    <lineage>
        <taxon>Eukaryota</taxon>
        <taxon>Fungi</taxon>
        <taxon>Dikarya</taxon>
        <taxon>Ascomycota</taxon>
        <taxon>Pezizomycotina</taxon>
        <taxon>Sordariomycetes</taxon>
        <taxon>Lulworthiomycetidae</taxon>
        <taxon>Lulworthiales</taxon>
        <taxon>Lulworthiaceae</taxon>
        <taxon>Zalerion</taxon>
    </lineage>
</organism>
<feature type="compositionally biased region" description="Low complexity" evidence="1">
    <location>
        <begin position="96"/>
        <end position="105"/>
    </location>
</feature>
<gene>
    <name evidence="2" type="ORF">MKZ38_004394</name>
</gene>
<evidence type="ECO:0000313" key="2">
    <source>
        <dbReference type="EMBL" id="KAJ2897771.1"/>
    </source>
</evidence>
<name>A0AAD5WRN2_9PEZI</name>
<sequence length="105" mass="11262">MPTDTASVALGDVGEGALDPVQGGGSEGEDVTRGLVECRGGDGMPWEWTGAAAVERGSTSGGTRRKSVWRRTVLDEGAWGATEWPSDHNEKRKWTPRTTTFTRIT</sequence>
<keyword evidence="3" id="KW-1185">Reference proteome</keyword>
<dbReference type="Proteomes" id="UP001201980">
    <property type="component" value="Unassembled WGS sequence"/>
</dbReference>
<dbReference type="EMBL" id="JAKWBI020000258">
    <property type="protein sequence ID" value="KAJ2897771.1"/>
    <property type="molecule type" value="Genomic_DNA"/>
</dbReference>
<proteinExistence type="predicted"/>
<dbReference type="AlphaFoldDB" id="A0AAD5WRN2"/>
<reference evidence="2" key="1">
    <citation type="submission" date="2022-07" db="EMBL/GenBank/DDBJ databases">
        <title>Draft genome sequence of Zalerion maritima ATCC 34329, a (micro)plastics degrading marine fungus.</title>
        <authorList>
            <person name="Paco A."/>
            <person name="Goncalves M.F.M."/>
            <person name="Rocha-Santos T.A.P."/>
            <person name="Alves A."/>
        </authorList>
    </citation>
    <scope>NUCLEOTIDE SEQUENCE</scope>
    <source>
        <strain evidence="2">ATCC 34329</strain>
    </source>
</reference>
<evidence type="ECO:0000256" key="1">
    <source>
        <dbReference type="SAM" id="MobiDB-lite"/>
    </source>
</evidence>
<feature type="region of interest" description="Disordered" evidence="1">
    <location>
        <begin position="81"/>
        <end position="105"/>
    </location>
</feature>
<evidence type="ECO:0000313" key="3">
    <source>
        <dbReference type="Proteomes" id="UP001201980"/>
    </source>
</evidence>